<evidence type="ECO:0000313" key="3">
    <source>
        <dbReference type="EMBL" id="OLQ13066.1"/>
    </source>
</evidence>
<dbReference type="GO" id="GO:0015074">
    <property type="term" value="P:DNA integration"/>
    <property type="evidence" value="ECO:0007669"/>
    <property type="project" value="InterPro"/>
</dbReference>
<reference evidence="3 4" key="1">
    <citation type="submission" date="2016-02" db="EMBL/GenBank/DDBJ databases">
        <title>Genome analysis of coral dinoflagellate symbionts highlights evolutionary adaptations to a symbiotic lifestyle.</title>
        <authorList>
            <person name="Aranda M."/>
            <person name="Li Y."/>
            <person name="Liew Y.J."/>
            <person name="Baumgarten S."/>
            <person name="Simakov O."/>
            <person name="Wilson M."/>
            <person name="Piel J."/>
            <person name="Ashoor H."/>
            <person name="Bougouffa S."/>
            <person name="Bajic V.B."/>
            <person name="Ryu T."/>
            <person name="Ravasi T."/>
            <person name="Bayer T."/>
            <person name="Micklem G."/>
            <person name="Kim H."/>
            <person name="Bhak J."/>
            <person name="Lajeunesse T.C."/>
            <person name="Voolstra C.R."/>
        </authorList>
    </citation>
    <scope>NUCLEOTIDE SEQUENCE [LARGE SCALE GENOMIC DNA]</scope>
    <source>
        <strain evidence="3 4">CCMP2467</strain>
    </source>
</reference>
<dbReference type="SUPFAM" id="SSF53098">
    <property type="entry name" value="Ribonuclease H-like"/>
    <property type="match status" value="1"/>
</dbReference>
<organism evidence="3 4">
    <name type="scientific">Symbiodinium microadriaticum</name>
    <name type="common">Dinoflagellate</name>
    <name type="synonym">Zooxanthella microadriatica</name>
    <dbReference type="NCBI Taxonomy" id="2951"/>
    <lineage>
        <taxon>Eukaryota</taxon>
        <taxon>Sar</taxon>
        <taxon>Alveolata</taxon>
        <taxon>Dinophyceae</taxon>
        <taxon>Suessiales</taxon>
        <taxon>Symbiodiniaceae</taxon>
        <taxon>Symbiodinium</taxon>
    </lineage>
</organism>
<evidence type="ECO:0000313" key="4">
    <source>
        <dbReference type="Proteomes" id="UP000186817"/>
    </source>
</evidence>
<feature type="compositionally biased region" description="Low complexity" evidence="1">
    <location>
        <begin position="2180"/>
        <end position="2192"/>
    </location>
</feature>
<feature type="compositionally biased region" description="Basic and acidic residues" evidence="1">
    <location>
        <begin position="2199"/>
        <end position="2216"/>
    </location>
</feature>
<feature type="region of interest" description="Disordered" evidence="1">
    <location>
        <begin position="206"/>
        <end position="226"/>
    </location>
</feature>
<dbReference type="Gene3D" id="3.30.420.10">
    <property type="entry name" value="Ribonuclease H-like superfamily/Ribonuclease H"/>
    <property type="match status" value="1"/>
</dbReference>
<dbReference type="InterPro" id="IPR012337">
    <property type="entry name" value="RNaseH-like_sf"/>
</dbReference>
<gene>
    <name evidence="3" type="ORF">AK812_SmicGene2949</name>
</gene>
<dbReference type="EMBL" id="LSRX01000033">
    <property type="protein sequence ID" value="OLQ13066.1"/>
    <property type="molecule type" value="Genomic_DNA"/>
</dbReference>
<dbReference type="PROSITE" id="PS50994">
    <property type="entry name" value="INTEGRASE"/>
    <property type="match status" value="1"/>
</dbReference>
<name>A0A1Q9F010_SYMMI</name>
<feature type="domain" description="Integrase catalytic" evidence="2">
    <location>
        <begin position="1715"/>
        <end position="1888"/>
    </location>
</feature>
<feature type="compositionally biased region" description="Gly residues" evidence="1">
    <location>
        <begin position="502"/>
        <end position="513"/>
    </location>
</feature>
<comment type="caution">
    <text evidence="3">The sequence shown here is derived from an EMBL/GenBank/DDBJ whole genome shotgun (WGS) entry which is preliminary data.</text>
</comment>
<dbReference type="Proteomes" id="UP000186817">
    <property type="component" value="Unassembled WGS sequence"/>
</dbReference>
<feature type="compositionally biased region" description="Low complexity" evidence="1">
    <location>
        <begin position="1316"/>
        <end position="1333"/>
    </location>
</feature>
<keyword evidence="4" id="KW-1185">Reference proteome</keyword>
<dbReference type="GO" id="GO:0003676">
    <property type="term" value="F:nucleic acid binding"/>
    <property type="evidence" value="ECO:0007669"/>
    <property type="project" value="InterPro"/>
</dbReference>
<feature type="region of interest" description="Disordered" evidence="1">
    <location>
        <begin position="1617"/>
        <end position="1639"/>
    </location>
</feature>
<feature type="compositionally biased region" description="Basic residues" evidence="1">
    <location>
        <begin position="544"/>
        <end position="564"/>
    </location>
</feature>
<protein>
    <recommendedName>
        <fullName evidence="2">Integrase catalytic domain-containing protein</fullName>
    </recommendedName>
</protein>
<evidence type="ECO:0000256" key="1">
    <source>
        <dbReference type="SAM" id="MobiDB-lite"/>
    </source>
</evidence>
<dbReference type="InterPro" id="IPR001584">
    <property type="entry name" value="Integrase_cat-core"/>
</dbReference>
<accession>A0A1Q9F010</accession>
<dbReference type="InterPro" id="IPR036397">
    <property type="entry name" value="RNaseH_sf"/>
</dbReference>
<evidence type="ECO:0000259" key="2">
    <source>
        <dbReference type="PROSITE" id="PS50994"/>
    </source>
</evidence>
<proteinExistence type="predicted"/>
<feature type="region of interest" description="Disordered" evidence="1">
    <location>
        <begin position="488"/>
        <end position="513"/>
    </location>
</feature>
<feature type="compositionally biased region" description="Gly residues" evidence="1">
    <location>
        <begin position="565"/>
        <end position="575"/>
    </location>
</feature>
<feature type="region of interest" description="Disordered" evidence="1">
    <location>
        <begin position="1316"/>
        <end position="1343"/>
    </location>
</feature>
<feature type="region of interest" description="Disordered" evidence="1">
    <location>
        <begin position="2170"/>
        <end position="2218"/>
    </location>
</feature>
<feature type="region of interest" description="Disordered" evidence="1">
    <location>
        <begin position="537"/>
        <end position="575"/>
    </location>
</feature>
<dbReference type="OrthoDB" id="413122at2759"/>
<sequence length="2995" mass="337405">MKNKAHEDLRMMPGLDVLARDLYVGLGSVEGAVDHPIHHSIAIFFFLLALYVRLPLIVHSHYERQSTSDPQPREEGLASRHHCSEASMHRYKASGQLGPVKLSTLACTVVMRDPLLNDDFFYDFLLKIRLWTYVHHEHYAPEGSHDSSRTAAFFLPVPHWFLVVIGFGYWRRGGHRCTSPTARVWSRPSDSPQVHVHDRARALLPDDPNKEEMATPSTGGVPLDEWRKDVPPGWKPGVENYPLKTYFAKLKLWYRCSEVPDEVIGPLIAGRLQGRAQRIALELKLVRPDGSFDYGDAALVRLSVDEVIDPNDGVTVLQAHIPSGVQALCNALRDAFGDTDEAQTTKALELFFEHKRPHGQELQEFAAEWDLRYEDARSKAGLDMNAVAKSYLWLKQSGLSQKHQDDLRLQVHGDLSRFNEIRGLAVRLSHRVDKAGNTGDVFYEEDHHSHWEPDENYWNDSWWSDDSWSYVEDPEADTTWYGEEEYYEASEWPGEPSSEPGYQGGSRGKGKGKGPFGSGCHICGSKWHHAADCPVSNKGGFPKGKSKGKSKGFGKFRGKGKGKSKGGFGSKGYGKGSWNSPYGPRSWMPRYYADYDENDFYYNDTNQLRHARQGLSLGDSPRKQNTSDSAKFFNINKEPFTKSDYFEDLLRLERTPKAAQDTATSSEEQPAQMPKKNIDFFFRKAEDYCDDGPTERHETYHEHNGEKEVYHTVGGTRRRGLVIDPGAANGLVGSETLRDLLEHVICEAPQWTSKKSEVTGISGEADSTLGEIKVALPDVNGLESANYRADVIGGNASMCPALVGNPSLVNMRAIIAANWFENKDGLLVIPGEGDRLQMIRLLFTDSKHYLLPLDNQGDNSTDAADEDKMRTFVSTAYEESTKKWSDVRSWFTWTTTTKPKRSLRDSSSPVAHADKKVFFDETPLPTATATTPVNTTEDIGKCSDIVSIHETPLPTATTTPDDTTEDIGVDNFIMSCTTSHPGSPCNTSCTTSHPGGLSTATESGEKVFDDELKFELPSMYPGDATLPDLPPSQQKYLREHQMSVKEEFYNKTGRNVVSPDNYYQWRGTKSARHRPHFWEICSGSGKLTYTALLAGLIVAFPVDYRYGWNIADPEHQRMLLEEQERSTPNVIFFSPPDSFGCYSRSDEDGRRKAQADQQSVANFARTIATKQLESGRGFVLQSLWNSSWWTSSSLSGLDSQLDGFRPRQRADLCAYGAINDKNKPVQQMIGMQANMSLRSSSRRCRGHAQGHVPGRNEKTRKYPTQLCKAIVKDVKKFAAKDQDARFIGYKCKKCAMGRNAPPGTEHTMIPRECRHASSLPTPVTSSTPSSSSNQPPPATQAPVRTAVTTPIDELIEQFKQSALKQTNLDMVKVQMPEDVTMTAVDTLILKKLLLQLVEDSVNIISEQKIKQYHWSQDPLHLAVLRKLFSKLMTVKGVCCSLHSETLPLPMPFLRTESAPLRLIIRGEVKAWTIKPIEDLRTYTDSQLKAKSYNEDWVIAIFGAAPKDKDYWDINRERGVATRHHLQPRTAMFTPREDEGPVPIDDLRPSRVTVATPFDKPGPKVIIRDEWTSRDSSRAALEQGRWTGTTEFQIKIDEDDEPPPADPVVREAAMHEDNLDRADDEAAQAPEDGSPVDPPRRTNFDFRRVLVRLPRLARNDTEQAKRLILGLHERFWHSGTSDLQSLLSRAGMPAEVIQMVPEVVAGCSICRRFARLKSRPVVKAGHPAFFNEEVQADYFQLWNQWFLILIDACTRYKMVTSVTGRDLPTALKAILQNWIRFFGPMKRIVSDQESCIMSHEAAVEFERLNIRREPAGTSRGKSQGQHTTTGIVEKHTDLVKICMLKIKAEAERQGIDVSVEDIAAEASFAQNASINLGGYTPHMMVMGTLPMPYYDMDAPGIQAFTGSDQTNPTAYEKALRLRQLAITAAAQSIAENRIARAGHTRPQRLPTEDMQPGVTEIEFHREDADGYGWRGPGLLLKLQDNGSAIVEYQGRPYLIPMRNLRIFRGTYYNDFHGNVQERKCQELDSWLALRRLMESTEACVPFRIDTYGYVKDNRGTWKVLPKSMNDAQRNGILDDIVLAARFLTTKECHGIKVGVGLKKMLTPAGTTGTLIAWRKNTIRMTIVDNPSGSNMSTVSFRVAGKEEMCYLYFYSYAQNFAEAPSNTWLPKGVPHEESPIVPQTPQVPQATAPMEENDDSHETMDIDNNDNKRDGPESRTVVMAPETKKQRVSYIMPPSAHMNETFLTMHRKQHIVNIEAPHELQSYASEAPLDSGNPTAIFHMRSPGWCADLNVGNIFRVDSATDNIEEHQVYDIWPQVDEADGKEVAQFVNENAFKAVRRDTLGKDCAIIDAIWVRKWKKAVNGRIVKSRLCVRGCHDPWKHELSSRSSTATRLSQRLILTSASNNAKKSLESWDIAGAFLKGLTYQELWKALKELGMQCVERLIAIVPPKNVWRHLKRLSKEFNIPDEDIHDFVLLCLKPVYGLSEAPLAWQLYLHKYLKQIGASQSHFDECYWWWPSPTHGQWPLSSISTHVDDLAVEGMQKWLDEIFEKMMQKFGKLTRQRLPFMHCGCRYSRIPDGYKVDQMEYVEMLKPVKIPDGATDDRALSAAETTLLRSAIGALMWTGLTRPDLLAELSTLQGVMNKANVRHLKDANDLVAKAKRDKEAAIYYRNLGTNSYRIVCIHDASAATSTKNYAQEGVIVVLMADHFLTDENHVVVDDDTARHYLSGQAQLLHCQSNKAKRVSYSTSHGETLAAINGLECATLVSTRLAEATYSSQRPTLQQLLAIQERGCHHFPVDMHTDARDFWELSTGSRSLPQDKSQRLYILAHREARASGRIRWVILTPTECMTADALTKVMTSPVLMEWLTTGSIKFWNTGHPLEMKRLPPTDNLNEQDLIDGDKSLEKKKAWFLNVPMFMFSKKLFGVVMMSTMIHGVASQPAEAPPTYTVDMHDLILVVYNILVFNVYEHFVTANDLFAYGYDTYGYILNSTP</sequence>